<dbReference type="GO" id="GO:0004553">
    <property type="term" value="F:hydrolase activity, hydrolyzing O-glycosyl compounds"/>
    <property type="evidence" value="ECO:0007669"/>
    <property type="project" value="InterPro"/>
</dbReference>
<dbReference type="InterPro" id="IPR051913">
    <property type="entry name" value="GH2_Domain-Containing"/>
</dbReference>
<dbReference type="SUPFAM" id="SSF51445">
    <property type="entry name" value="(Trans)glycosidases"/>
    <property type="match status" value="1"/>
</dbReference>
<evidence type="ECO:0008006" key="8">
    <source>
        <dbReference type="Google" id="ProtNLM"/>
    </source>
</evidence>
<dbReference type="Gene3D" id="3.20.20.80">
    <property type="entry name" value="Glycosidases"/>
    <property type="match status" value="1"/>
</dbReference>
<dbReference type="InterPro" id="IPR006101">
    <property type="entry name" value="Glyco_hydro_2"/>
</dbReference>
<evidence type="ECO:0000256" key="3">
    <source>
        <dbReference type="ARBA" id="ARBA00023295"/>
    </source>
</evidence>
<reference evidence="6" key="2">
    <citation type="submission" date="2021-04" db="EMBL/GenBank/DDBJ databases">
        <authorList>
            <person name="Gilroy R."/>
        </authorList>
    </citation>
    <scope>NUCLEOTIDE SEQUENCE</scope>
    <source>
        <strain evidence="6">CHK33-5263</strain>
    </source>
</reference>
<dbReference type="InterPro" id="IPR017853">
    <property type="entry name" value="GH"/>
</dbReference>
<dbReference type="InterPro" id="IPR006103">
    <property type="entry name" value="Glyco_hydro_2_cat"/>
</dbReference>
<dbReference type="Gene3D" id="2.60.120.260">
    <property type="entry name" value="Galactose-binding domain-like"/>
    <property type="match status" value="1"/>
</dbReference>
<gene>
    <name evidence="6" type="ORF">H9812_04715</name>
</gene>
<comment type="caution">
    <text evidence="6">The sequence shown here is derived from an EMBL/GenBank/DDBJ whole genome shotgun (WGS) entry which is preliminary data.</text>
</comment>
<dbReference type="InterPro" id="IPR013783">
    <property type="entry name" value="Ig-like_fold"/>
</dbReference>
<dbReference type="InterPro" id="IPR006102">
    <property type="entry name" value="Ig-like_GH2"/>
</dbReference>
<comment type="similarity">
    <text evidence="1">Belongs to the glycosyl hydrolase 2 family.</text>
</comment>
<dbReference type="Pfam" id="PF02836">
    <property type="entry name" value="Glyco_hydro_2_C"/>
    <property type="match status" value="1"/>
</dbReference>
<dbReference type="AlphaFoldDB" id="A0A9D2DXC5"/>
<dbReference type="InterPro" id="IPR023230">
    <property type="entry name" value="Glyco_hydro_2_CS"/>
</dbReference>
<evidence type="ECO:0000313" key="6">
    <source>
        <dbReference type="EMBL" id="HIZ24759.1"/>
    </source>
</evidence>
<reference evidence="6" key="1">
    <citation type="journal article" date="2021" name="PeerJ">
        <title>Extensive microbial diversity within the chicken gut microbiome revealed by metagenomics and culture.</title>
        <authorList>
            <person name="Gilroy R."/>
            <person name="Ravi A."/>
            <person name="Getino M."/>
            <person name="Pursley I."/>
            <person name="Horton D.L."/>
            <person name="Alikhan N.F."/>
            <person name="Baker D."/>
            <person name="Gharbi K."/>
            <person name="Hall N."/>
            <person name="Watson M."/>
            <person name="Adriaenssens E.M."/>
            <person name="Foster-Nyarko E."/>
            <person name="Jarju S."/>
            <person name="Secka A."/>
            <person name="Antonio M."/>
            <person name="Oren A."/>
            <person name="Chaudhuri R.R."/>
            <person name="La Ragione R."/>
            <person name="Hildebrand F."/>
            <person name="Pallen M.J."/>
        </authorList>
    </citation>
    <scope>NUCLEOTIDE SEQUENCE</scope>
    <source>
        <strain evidence="6">CHK33-5263</strain>
    </source>
</reference>
<keyword evidence="3" id="KW-0326">Glycosidase</keyword>
<dbReference type="Gene3D" id="2.60.40.10">
    <property type="entry name" value="Immunoglobulins"/>
    <property type="match status" value="1"/>
</dbReference>
<dbReference type="PANTHER" id="PTHR42732:SF1">
    <property type="entry name" value="BETA-MANNOSIDASE"/>
    <property type="match status" value="1"/>
</dbReference>
<proteinExistence type="inferred from homology"/>
<feature type="domain" description="Glycoside hydrolase family 2 catalytic" evidence="5">
    <location>
        <begin position="252"/>
        <end position="548"/>
    </location>
</feature>
<dbReference type="PROSITE" id="PS00719">
    <property type="entry name" value="GLYCOSYL_HYDROL_F2_1"/>
    <property type="match status" value="1"/>
</dbReference>
<evidence type="ECO:0000313" key="7">
    <source>
        <dbReference type="Proteomes" id="UP000824044"/>
    </source>
</evidence>
<dbReference type="InterPro" id="IPR008979">
    <property type="entry name" value="Galactose-bd-like_sf"/>
</dbReference>
<organism evidence="6 7">
    <name type="scientific">Candidatus Gallimonas intestinigallinarum</name>
    <dbReference type="NCBI Taxonomy" id="2838604"/>
    <lineage>
        <taxon>Bacteria</taxon>
        <taxon>Bacillati</taxon>
        <taxon>Bacillota</taxon>
        <taxon>Clostridia</taxon>
        <taxon>Candidatus Gallimonas</taxon>
    </lineage>
</organism>
<dbReference type="Proteomes" id="UP000824044">
    <property type="component" value="Unassembled WGS sequence"/>
</dbReference>
<protein>
    <recommendedName>
        <fullName evidence="8">Beta-glucuronidase</fullName>
    </recommendedName>
</protein>
<name>A0A9D2DXC5_9FIRM</name>
<dbReference type="InterPro" id="IPR036156">
    <property type="entry name" value="Beta-gal/glucu_dom_sf"/>
</dbReference>
<dbReference type="GO" id="GO:0005975">
    <property type="term" value="P:carbohydrate metabolic process"/>
    <property type="evidence" value="ECO:0007669"/>
    <property type="project" value="InterPro"/>
</dbReference>
<dbReference type="Pfam" id="PF00703">
    <property type="entry name" value="Glyco_hydro_2"/>
    <property type="match status" value="1"/>
</dbReference>
<evidence type="ECO:0000256" key="2">
    <source>
        <dbReference type="ARBA" id="ARBA00022801"/>
    </source>
</evidence>
<keyword evidence="2" id="KW-0378">Hydrolase</keyword>
<evidence type="ECO:0000259" key="4">
    <source>
        <dbReference type="Pfam" id="PF00703"/>
    </source>
</evidence>
<evidence type="ECO:0000259" key="5">
    <source>
        <dbReference type="Pfam" id="PF02836"/>
    </source>
</evidence>
<dbReference type="SUPFAM" id="SSF49303">
    <property type="entry name" value="beta-Galactosidase/glucuronidase domain"/>
    <property type="match status" value="1"/>
</dbReference>
<sequence length="551" mass="62803">MIRTFRQHTIRPQQELTGKLWNFTPLQGERAGETFPVPTPSCWETYPGFGLYRGEGRYETRFAGSGNLRIECKGVSHTATVLLDGEQIATHYNAYTAFCALAKDVPEGEHTLAIVADNRFSEQSALHVPNDYMSYGGISRPVVLEQVGDAFIEYVHVAPAKTDGVWHAHVRACVHALKSAPILLRVRIAEEELIFDVQSLPEGERIFEGDMRFSDVTAWSPEAPVLYTVTATLEREGVPFDDLIDRFGFREVAVSGKYILLNGAPITIKGVCRHEDHPQYGCTLPFAAMAYDLALIRDLGANSVRTSHYPNDEVFLDLCDELGILVWEENHARGLSLEQMQNPNFERQALEVTREMVTQHYNHPSIYIWGILNECASDSEYGKFCYQEQFACIRALDRSRPRSFASCKFKTDICFGLPEVVSYNIYPKWYHDTPAKEYLADLYDWVQRETEGAGKPFLVTEIGAGGLYGYRSPYATKWSEEFQAKTLREQLGVVLSFEDCAGVYVWQFCDIRISEEWWGGRPRTMNNKGIVDEYRRPKLCYEVVKELFHTF</sequence>
<dbReference type="PANTHER" id="PTHR42732">
    <property type="entry name" value="BETA-GALACTOSIDASE"/>
    <property type="match status" value="1"/>
</dbReference>
<feature type="domain" description="Glycoside hydrolase family 2 immunoglobulin-like beta-sandwich" evidence="4">
    <location>
        <begin position="152"/>
        <end position="250"/>
    </location>
</feature>
<accession>A0A9D2DXC5</accession>
<dbReference type="EMBL" id="DXBS01000090">
    <property type="protein sequence ID" value="HIZ24759.1"/>
    <property type="molecule type" value="Genomic_DNA"/>
</dbReference>
<evidence type="ECO:0000256" key="1">
    <source>
        <dbReference type="ARBA" id="ARBA00007401"/>
    </source>
</evidence>
<dbReference type="SUPFAM" id="SSF49785">
    <property type="entry name" value="Galactose-binding domain-like"/>
    <property type="match status" value="1"/>
</dbReference>
<dbReference type="PRINTS" id="PR00132">
    <property type="entry name" value="GLHYDRLASE2"/>
</dbReference>